<accession>A0ABP4J4M6</accession>
<proteinExistence type="predicted"/>
<evidence type="ECO:0000313" key="1">
    <source>
        <dbReference type="EMBL" id="GAA1403813.1"/>
    </source>
</evidence>
<sequence length="52" mass="5800">MTTVTTTALNEVIEGLFDGDPEVYVTETTDRYEYKKKGGSSDAPQTYDSFEV</sequence>
<gene>
    <name evidence="1" type="ORF">GCM10009639_49170</name>
</gene>
<dbReference type="Proteomes" id="UP001499863">
    <property type="component" value="Unassembled WGS sequence"/>
</dbReference>
<dbReference type="RefSeq" id="WP_344339500.1">
    <property type="nucleotide sequence ID" value="NZ_BAAAKJ010000261.1"/>
</dbReference>
<protein>
    <submittedName>
        <fullName evidence="1">Uncharacterized protein</fullName>
    </submittedName>
</protein>
<reference evidence="2" key="1">
    <citation type="journal article" date="2019" name="Int. J. Syst. Evol. Microbiol.">
        <title>The Global Catalogue of Microorganisms (GCM) 10K type strain sequencing project: providing services to taxonomists for standard genome sequencing and annotation.</title>
        <authorList>
            <consortium name="The Broad Institute Genomics Platform"/>
            <consortium name="The Broad Institute Genome Sequencing Center for Infectious Disease"/>
            <person name="Wu L."/>
            <person name="Ma J."/>
        </authorList>
    </citation>
    <scope>NUCLEOTIDE SEQUENCE [LARGE SCALE GENOMIC DNA]</scope>
    <source>
        <strain evidence="2">JCM 12393</strain>
    </source>
</reference>
<keyword evidence="2" id="KW-1185">Reference proteome</keyword>
<name>A0ABP4J4M6_9ACTN</name>
<dbReference type="EMBL" id="BAAAKJ010000261">
    <property type="protein sequence ID" value="GAA1403813.1"/>
    <property type="molecule type" value="Genomic_DNA"/>
</dbReference>
<comment type="caution">
    <text evidence="1">The sequence shown here is derived from an EMBL/GenBank/DDBJ whole genome shotgun (WGS) entry which is preliminary data.</text>
</comment>
<organism evidence="1 2">
    <name type="scientific">Kitasatospora putterlickiae</name>
    <dbReference type="NCBI Taxonomy" id="221725"/>
    <lineage>
        <taxon>Bacteria</taxon>
        <taxon>Bacillati</taxon>
        <taxon>Actinomycetota</taxon>
        <taxon>Actinomycetes</taxon>
        <taxon>Kitasatosporales</taxon>
        <taxon>Streptomycetaceae</taxon>
        <taxon>Kitasatospora</taxon>
    </lineage>
</organism>
<evidence type="ECO:0000313" key="2">
    <source>
        <dbReference type="Proteomes" id="UP001499863"/>
    </source>
</evidence>